<feature type="domain" description="3'-5' exonuclease" evidence="1">
    <location>
        <begin position="79"/>
        <end position="223"/>
    </location>
</feature>
<dbReference type="Proteomes" id="UP000011064">
    <property type="component" value="Unassembled WGS sequence"/>
</dbReference>
<dbReference type="InParanoid" id="L8G5K1"/>
<organism evidence="2 3">
    <name type="scientific">Pseudogymnoascus destructans (strain ATCC MYA-4855 / 20631-21)</name>
    <name type="common">Bat white-nose syndrome fungus</name>
    <name type="synonym">Geomyces destructans</name>
    <dbReference type="NCBI Taxonomy" id="658429"/>
    <lineage>
        <taxon>Eukaryota</taxon>
        <taxon>Fungi</taxon>
        <taxon>Dikarya</taxon>
        <taxon>Ascomycota</taxon>
        <taxon>Pezizomycotina</taxon>
        <taxon>Leotiomycetes</taxon>
        <taxon>Thelebolales</taxon>
        <taxon>Thelebolaceae</taxon>
        <taxon>Pseudogymnoascus</taxon>
    </lineage>
</organism>
<dbReference type="EMBL" id="GL573217">
    <property type="protein sequence ID" value="ELR08412.1"/>
    <property type="molecule type" value="Genomic_DNA"/>
</dbReference>
<proteinExistence type="predicted"/>
<dbReference type="OrthoDB" id="26838at2759"/>
<keyword evidence="3" id="KW-1185">Reference proteome</keyword>
<dbReference type="GO" id="GO:0008408">
    <property type="term" value="F:3'-5' exonuclease activity"/>
    <property type="evidence" value="ECO:0007669"/>
    <property type="project" value="InterPro"/>
</dbReference>
<gene>
    <name evidence="2" type="ORF">GMDG_03201</name>
</gene>
<dbReference type="VEuPathDB" id="FungiDB:GMDG_03201"/>
<dbReference type="Pfam" id="PF01612">
    <property type="entry name" value="DNA_pol_A_exo1"/>
    <property type="match status" value="1"/>
</dbReference>
<dbReference type="InterPro" id="IPR012337">
    <property type="entry name" value="RNaseH-like_sf"/>
</dbReference>
<evidence type="ECO:0000313" key="3">
    <source>
        <dbReference type="Proteomes" id="UP000011064"/>
    </source>
</evidence>
<dbReference type="AlphaFoldDB" id="L8G5K1"/>
<evidence type="ECO:0000259" key="1">
    <source>
        <dbReference type="Pfam" id="PF01612"/>
    </source>
</evidence>
<protein>
    <recommendedName>
        <fullName evidence="1">3'-5' exonuclease domain-containing protein</fullName>
    </recommendedName>
</protein>
<name>L8G5K1_PSED2</name>
<dbReference type="PANTHER" id="PTHR43040">
    <property type="entry name" value="RIBONUCLEASE D"/>
    <property type="match status" value="1"/>
</dbReference>
<dbReference type="GO" id="GO:0003676">
    <property type="term" value="F:nucleic acid binding"/>
    <property type="evidence" value="ECO:0007669"/>
    <property type="project" value="InterPro"/>
</dbReference>
<dbReference type="Gene3D" id="3.30.420.10">
    <property type="entry name" value="Ribonuclease H-like superfamily/Ribonuclease H"/>
    <property type="match status" value="1"/>
</dbReference>
<accession>L8G5K1</accession>
<dbReference type="STRING" id="658429.L8G5K1"/>
<evidence type="ECO:0000313" key="2">
    <source>
        <dbReference type="EMBL" id="ELR08412.1"/>
    </source>
</evidence>
<dbReference type="GO" id="GO:0006139">
    <property type="term" value="P:nucleobase-containing compound metabolic process"/>
    <property type="evidence" value="ECO:0007669"/>
    <property type="project" value="InterPro"/>
</dbReference>
<sequence>MHLHQVPAPTSCTVSSPEIRLRTSNQQQIPTQILHESQHARVSHGCDNTNSKREIHLEGIRLSRHGSISIISLYVIPTAKIYLIDIYTLGGAAFSTTNSNSVSLKTVLESPAIPKVIFDVRNDSDALFSHFQISVDGIKDLQLMELASRMGNRAYVAGLAKCIEKDSPVFTTVKTEWQHTKDSASRLYNPEKGGRYEVFNERPMRPDIKEYCARDVALLPGLYGVYAAKLQNEGAFWRVLVREATTDRIKLSQSTSYNGQSEDKCCGPWDEWSIQEAMEGMKKSGGIYGLMILFSTRTTFGFHLLYRLLCKLNGVYDLSFSTWFTTAAHLC</sequence>
<dbReference type="SUPFAM" id="SSF53098">
    <property type="entry name" value="Ribonuclease H-like"/>
    <property type="match status" value="1"/>
</dbReference>
<dbReference type="HOGENOM" id="CLU_061834_1_0_1"/>
<dbReference type="PANTHER" id="PTHR43040:SF1">
    <property type="entry name" value="RIBONUCLEASE D"/>
    <property type="match status" value="1"/>
</dbReference>
<dbReference type="InterPro" id="IPR036397">
    <property type="entry name" value="RNaseH_sf"/>
</dbReference>
<reference evidence="3" key="1">
    <citation type="submission" date="2010-09" db="EMBL/GenBank/DDBJ databases">
        <title>The genome sequence of Geomyces destructans 20631-21.</title>
        <authorList>
            <consortium name="The Broad Institute Genome Sequencing Platform"/>
            <person name="Cuomo C.A."/>
            <person name="Blehert D.S."/>
            <person name="Lorch J.M."/>
            <person name="Young S.K."/>
            <person name="Zeng Q."/>
            <person name="Gargeya S."/>
            <person name="Fitzgerald M."/>
            <person name="Haas B."/>
            <person name="Abouelleil A."/>
            <person name="Alvarado L."/>
            <person name="Arachchi H.M."/>
            <person name="Berlin A."/>
            <person name="Brown A."/>
            <person name="Chapman S.B."/>
            <person name="Chen Z."/>
            <person name="Dunbar C."/>
            <person name="Freedman E."/>
            <person name="Gearin G."/>
            <person name="Gellesch M."/>
            <person name="Goldberg J."/>
            <person name="Griggs A."/>
            <person name="Gujja S."/>
            <person name="Heiman D."/>
            <person name="Howarth C."/>
            <person name="Larson L."/>
            <person name="Lui A."/>
            <person name="MacDonald P.J.P."/>
            <person name="Montmayeur A."/>
            <person name="Murphy C."/>
            <person name="Neiman D."/>
            <person name="Pearson M."/>
            <person name="Priest M."/>
            <person name="Roberts A."/>
            <person name="Saif S."/>
            <person name="Shea T."/>
            <person name="Shenoy N."/>
            <person name="Sisk P."/>
            <person name="Stolte C."/>
            <person name="Sykes S."/>
            <person name="Wortman J."/>
            <person name="Nusbaum C."/>
            <person name="Birren B."/>
        </authorList>
    </citation>
    <scope>NUCLEOTIDE SEQUENCE [LARGE SCALE GENOMIC DNA]</scope>
    <source>
        <strain evidence="3">ATCC MYA-4855 / 20631-21</strain>
    </source>
</reference>
<dbReference type="InterPro" id="IPR002562">
    <property type="entry name" value="3'-5'_exonuclease_dom"/>
</dbReference>